<dbReference type="PANTHER" id="PTHR38011">
    <property type="entry name" value="DIHYDROFOLATE REDUCTASE FAMILY PROTEIN (AFU_ORTHOLOGUE AFUA_8G06820)"/>
    <property type="match status" value="1"/>
</dbReference>
<comment type="caution">
    <text evidence="2">The sequence shown here is derived from an EMBL/GenBank/DDBJ whole genome shotgun (WGS) entry which is preliminary data.</text>
</comment>
<keyword evidence="3" id="KW-1185">Reference proteome</keyword>
<dbReference type="PANTHER" id="PTHR38011:SF11">
    <property type="entry name" value="2,5-DIAMINO-6-RIBOSYLAMINO-4(3H)-PYRIMIDINONE 5'-PHOSPHATE REDUCTASE"/>
    <property type="match status" value="1"/>
</dbReference>
<gene>
    <name evidence="2" type="ORF">QVH07_02520</name>
</gene>
<sequence length="177" mass="20060">MAQIKLYIAISLDGFIARKNGDIDWLENLPNPNKLDYGYGEFIDGIDTVIMGRSTYEKILSFGIDWPYSEYESFIFTRKAGYLTKTTRTQALALSQQNIELIKSKSQKSVWLVGGGEIITELLNMDEIDEMIICIIPTIIGNGIPLFPNHPKETQFELVNTKPFDTGAVILTYKRKV</sequence>
<reference evidence="2" key="1">
    <citation type="submission" date="2023-06" db="EMBL/GenBank/DDBJ databases">
        <title>Robiginitalea aurantiacus sp. nov. and Algoriphagus sediminis sp. nov., isolated from coastal sediment.</title>
        <authorList>
            <person name="Zhou Z.Y."/>
            <person name="An J."/>
            <person name="Jia Y.W."/>
            <person name="Du Z.J."/>
        </authorList>
    </citation>
    <scope>NUCLEOTIDE SEQUENCE</scope>
    <source>
        <strain evidence="2">C2-7</strain>
    </source>
</reference>
<name>A0ABT7Y907_9BACT</name>
<organism evidence="2 3">
    <name type="scientific">Algoriphagus sediminis</name>
    <dbReference type="NCBI Taxonomy" id="3057113"/>
    <lineage>
        <taxon>Bacteria</taxon>
        <taxon>Pseudomonadati</taxon>
        <taxon>Bacteroidota</taxon>
        <taxon>Cytophagia</taxon>
        <taxon>Cytophagales</taxon>
        <taxon>Cyclobacteriaceae</taxon>
        <taxon>Algoriphagus</taxon>
    </lineage>
</organism>
<protein>
    <submittedName>
        <fullName evidence="2">Dihydrofolate reductase family protein</fullName>
    </submittedName>
</protein>
<dbReference type="Gene3D" id="3.40.430.10">
    <property type="entry name" value="Dihydrofolate Reductase, subunit A"/>
    <property type="match status" value="1"/>
</dbReference>
<proteinExistence type="predicted"/>
<dbReference type="Pfam" id="PF01872">
    <property type="entry name" value="RibD_C"/>
    <property type="match status" value="1"/>
</dbReference>
<dbReference type="Proteomes" id="UP001171916">
    <property type="component" value="Unassembled WGS sequence"/>
</dbReference>
<evidence type="ECO:0000313" key="2">
    <source>
        <dbReference type="EMBL" id="MDN3203002.1"/>
    </source>
</evidence>
<accession>A0ABT7Y907</accession>
<evidence type="ECO:0000259" key="1">
    <source>
        <dbReference type="Pfam" id="PF01872"/>
    </source>
</evidence>
<evidence type="ECO:0000313" key="3">
    <source>
        <dbReference type="Proteomes" id="UP001171916"/>
    </source>
</evidence>
<dbReference type="EMBL" id="JAUEPH010000001">
    <property type="protein sequence ID" value="MDN3203002.1"/>
    <property type="molecule type" value="Genomic_DNA"/>
</dbReference>
<feature type="domain" description="Bacterial bifunctional deaminase-reductase C-terminal" evidence="1">
    <location>
        <begin position="102"/>
        <end position="169"/>
    </location>
</feature>
<dbReference type="SUPFAM" id="SSF53597">
    <property type="entry name" value="Dihydrofolate reductase-like"/>
    <property type="match status" value="1"/>
</dbReference>
<dbReference type="InterPro" id="IPR002734">
    <property type="entry name" value="RibDG_C"/>
</dbReference>
<dbReference type="RefSeq" id="WP_289998555.1">
    <property type="nucleotide sequence ID" value="NZ_JAUEPH010000001.1"/>
</dbReference>
<dbReference type="InterPro" id="IPR050765">
    <property type="entry name" value="Riboflavin_Biosynth_HTPR"/>
</dbReference>
<dbReference type="InterPro" id="IPR024072">
    <property type="entry name" value="DHFR-like_dom_sf"/>
</dbReference>